<feature type="transmembrane region" description="Helical" evidence="6">
    <location>
        <begin position="55"/>
        <end position="76"/>
    </location>
</feature>
<reference evidence="8" key="1">
    <citation type="journal article" date="2014" name="Int. J. Syst. Evol. Microbiol.">
        <title>Complete genome sequence of Corynebacterium casei LMG S-19264T (=DSM 44701T), isolated from a smear-ripened cheese.</title>
        <authorList>
            <consortium name="US DOE Joint Genome Institute (JGI-PGF)"/>
            <person name="Walter F."/>
            <person name="Albersmeier A."/>
            <person name="Kalinowski J."/>
            <person name="Ruckert C."/>
        </authorList>
    </citation>
    <scope>NUCLEOTIDE SEQUENCE</scope>
    <source>
        <strain evidence="8">KCTC 32255</strain>
    </source>
</reference>
<keyword evidence="5 6" id="KW-0472">Membrane</keyword>
<feature type="transmembrane region" description="Helical" evidence="6">
    <location>
        <begin position="141"/>
        <end position="163"/>
    </location>
</feature>
<feature type="transmembrane region" description="Helical" evidence="6">
    <location>
        <begin position="339"/>
        <end position="359"/>
    </location>
</feature>
<name>A0A918PN95_9SPHN</name>
<proteinExistence type="predicted"/>
<comment type="caution">
    <text evidence="8">The sequence shown here is derived from an EMBL/GenBank/DDBJ whole genome shotgun (WGS) entry which is preliminary data.</text>
</comment>
<dbReference type="Pfam" id="PF07690">
    <property type="entry name" value="MFS_1"/>
    <property type="match status" value="2"/>
</dbReference>
<keyword evidence="2" id="KW-1003">Cell membrane</keyword>
<protein>
    <submittedName>
        <fullName evidence="8">MFS transporter</fullName>
    </submittedName>
</protein>
<dbReference type="PANTHER" id="PTHR43124:SF3">
    <property type="entry name" value="CHLORAMPHENICOL EFFLUX PUMP RV0191"/>
    <property type="match status" value="1"/>
</dbReference>
<feature type="transmembrane region" description="Helical" evidence="6">
    <location>
        <begin position="247"/>
        <end position="267"/>
    </location>
</feature>
<feature type="transmembrane region" description="Helical" evidence="6">
    <location>
        <begin position="108"/>
        <end position="129"/>
    </location>
</feature>
<evidence type="ECO:0000256" key="2">
    <source>
        <dbReference type="ARBA" id="ARBA00022475"/>
    </source>
</evidence>
<keyword evidence="4 6" id="KW-1133">Transmembrane helix</keyword>
<feature type="transmembrane region" description="Helical" evidence="6">
    <location>
        <begin position="83"/>
        <end position="102"/>
    </location>
</feature>
<organism evidence="8 9">
    <name type="scientific">Novosphingobium colocasiae</name>
    <dbReference type="NCBI Taxonomy" id="1256513"/>
    <lineage>
        <taxon>Bacteria</taxon>
        <taxon>Pseudomonadati</taxon>
        <taxon>Pseudomonadota</taxon>
        <taxon>Alphaproteobacteria</taxon>
        <taxon>Sphingomonadales</taxon>
        <taxon>Sphingomonadaceae</taxon>
        <taxon>Novosphingobium</taxon>
    </lineage>
</organism>
<dbReference type="EMBL" id="BMZA01000032">
    <property type="protein sequence ID" value="GGZ17038.1"/>
    <property type="molecule type" value="Genomic_DNA"/>
</dbReference>
<gene>
    <name evidence="8" type="primary">nepI</name>
    <name evidence="8" type="ORF">GCM10011614_34530</name>
</gene>
<dbReference type="InterPro" id="IPR011701">
    <property type="entry name" value="MFS"/>
</dbReference>
<evidence type="ECO:0000256" key="6">
    <source>
        <dbReference type="SAM" id="Phobius"/>
    </source>
</evidence>
<keyword evidence="3 6" id="KW-0812">Transmembrane</keyword>
<dbReference type="RefSeq" id="WP_189622533.1">
    <property type="nucleotide sequence ID" value="NZ_BMZA01000032.1"/>
</dbReference>
<feature type="transmembrane region" description="Helical" evidence="6">
    <location>
        <begin position="303"/>
        <end position="327"/>
    </location>
</feature>
<comment type="subcellular location">
    <subcellularLocation>
        <location evidence="1">Cell membrane</location>
        <topology evidence="1">Multi-pass membrane protein</topology>
    </subcellularLocation>
</comment>
<evidence type="ECO:0000256" key="1">
    <source>
        <dbReference type="ARBA" id="ARBA00004651"/>
    </source>
</evidence>
<feature type="domain" description="Major facilitator superfamily (MFS) profile" evidence="7">
    <location>
        <begin position="17"/>
        <end position="391"/>
    </location>
</feature>
<sequence>MDQFDCSRLANARSWTGVTLIAAATFLLVTSEVLPIALLSPIARGFGISEGTAGLSITAPGIVAAITAPLLTILAGRIDRRTIIIVLTLAVIASNVIAMLASTFTVFIVGRLILGLAVGGLWSFAVAVGRRLVPEAAGARATSIIVAGISAGTVCGMPVGAVASDLSGWRTMFAVIAALGLVVAIMQMRILPRLPTVVVIDGTRLLGFAKVPMARIGLISSSFVGVGHFIAYTFIEPYLRDTLSLGRSGIAVALTGYAVAGIAGTFVGERLATRDVRRALVITAIAVGLCLVAAVAATSVPIAGIGVVVLWGLAFGAFPVCVQIWMFTSSPSLFEAGSALMVSSFQVALAVGAAIGGVLVDTTGILITFLVGGGVCAIGAVIPLLIRAQAVNG</sequence>
<evidence type="ECO:0000256" key="5">
    <source>
        <dbReference type="ARBA" id="ARBA00023136"/>
    </source>
</evidence>
<feature type="transmembrane region" description="Helical" evidence="6">
    <location>
        <begin position="169"/>
        <end position="191"/>
    </location>
</feature>
<dbReference type="GO" id="GO:0022857">
    <property type="term" value="F:transmembrane transporter activity"/>
    <property type="evidence" value="ECO:0007669"/>
    <property type="project" value="InterPro"/>
</dbReference>
<feature type="transmembrane region" description="Helical" evidence="6">
    <location>
        <begin position="20"/>
        <end position="43"/>
    </location>
</feature>
<evidence type="ECO:0000256" key="4">
    <source>
        <dbReference type="ARBA" id="ARBA00022989"/>
    </source>
</evidence>
<keyword evidence="9" id="KW-1185">Reference proteome</keyword>
<dbReference type="InterPro" id="IPR036259">
    <property type="entry name" value="MFS_trans_sf"/>
</dbReference>
<dbReference type="Gene3D" id="1.20.1250.20">
    <property type="entry name" value="MFS general substrate transporter like domains"/>
    <property type="match status" value="1"/>
</dbReference>
<evidence type="ECO:0000313" key="8">
    <source>
        <dbReference type="EMBL" id="GGZ17038.1"/>
    </source>
</evidence>
<dbReference type="InterPro" id="IPR050189">
    <property type="entry name" value="MFS_Efflux_Transporters"/>
</dbReference>
<feature type="transmembrane region" description="Helical" evidence="6">
    <location>
        <begin position="212"/>
        <end position="235"/>
    </location>
</feature>
<evidence type="ECO:0000259" key="7">
    <source>
        <dbReference type="PROSITE" id="PS50850"/>
    </source>
</evidence>
<dbReference type="Proteomes" id="UP000648075">
    <property type="component" value="Unassembled WGS sequence"/>
</dbReference>
<dbReference type="SUPFAM" id="SSF103473">
    <property type="entry name" value="MFS general substrate transporter"/>
    <property type="match status" value="1"/>
</dbReference>
<dbReference type="InterPro" id="IPR020846">
    <property type="entry name" value="MFS_dom"/>
</dbReference>
<dbReference type="AlphaFoldDB" id="A0A918PN95"/>
<feature type="transmembrane region" description="Helical" evidence="6">
    <location>
        <begin position="365"/>
        <end position="386"/>
    </location>
</feature>
<dbReference type="PANTHER" id="PTHR43124">
    <property type="entry name" value="PURINE EFFLUX PUMP PBUE"/>
    <property type="match status" value="1"/>
</dbReference>
<reference evidence="8" key="2">
    <citation type="submission" date="2020-09" db="EMBL/GenBank/DDBJ databases">
        <authorList>
            <person name="Sun Q."/>
            <person name="Kim S."/>
        </authorList>
    </citation>
    <scope>NUCLEOTIDE SEQUENCE</scope>
    <source>
        <strain evidence="8">KCTC 32255</strain>
    </source>
</reference>
<dbReference type="GO" id="GO:0005886">
    <property type="term" value="C:plasma membrane"/>
    <property type="evidence" value="ECO:0007669"/>
    <property type="project" value="UniProtKB-SubCell"/>
</dbReference>
<dbReference type="CDD" id="cd17324">
    <property type="entry name" value="MFS_NepI_like"/>
    <property type="match status" value="1"/>
</dbReference>
<evidence type="ECO:0000313" key="9">
    <source>
        <dbReference type="Proteomes" id="UP000648075"/>
    </source>
</evidence>
<evidence type="ECO:0000256" key="3">
    <source>
        <dbReference type="ARBA" id="ARBA00022692"/>
    </source>
</evidence>
<accession>A0A918PN95</accession>
<dbReference type="PROSITE" id="PS50850">
    <property type="entry name" value="MFS"/>
    <property type="match status" value="1"/>
</dbReference>
<feature type="transmembrane region" description="Helical" evidence="6">
    <location>
        <begin position="279"/>
        <end position="297"/>
    </location>
</feature>